<evidence type="ECO:0000313" key="1">
    <source>
        <dbReference type="EMBL" id="KAJ0093955.1"/>
    </source>
</evidence>
<name>A0ACC1B4U9_9ROSI</name>
<protein>
    <submittedName>
        <fullName evidence="1">Uncharacterized protein</fullName>
    </submittedName>
</protein>
<keyword evidence="2" id="KW-1185">Reference proteome</keyword>
<evidence type="ECO:0000313" key="2">
    <source>
        <dbReference type="Proteomes" id="UP001164250"/>
    </source>
</evidence>
<gene>
    <name evidence="1" type="ORF">Patl1_26743</name>
</gene>
<comment type="caution">
    <text evidence="1">The sequence shown here is derived from an EMBL/GenBank/DDBJ whole genome shotgun (WGS) entry which is preliminary data.</text>
</comment>
<dbReference type="Proteomes" id="UP001164250">
    <property type="component" value="Chromosome 7"/>
</dbReference>
<dbReference type="EMBL" id="CM047903">
    <property type="protein sequence ID" value="KAJ0093955.1"/>
    <property type="molecule type" value="Genomic_DNA"/>
</dbReference>
<sequence length="339" mass="37246">MASVEHMVAESQRTRRRRAQGTASILTIATANPPNIFYQTDYPDFYFGVTQSDHLTQLKDKFKRICEKSMIRKRHMHLSEEIIKQIPKMTALNSPSLNARQEILATEIPKLGKEAASKAIKEWNQPLSNITHLIFCTSASAGEMPGADHQLTKLLGLPPSVQRLMIYQGGCFAAGTALRLAKDIAENNEGARVLVVSSEIMLGCFHAPSDTYLDVIVGSALFGDGAAAVFVGADPNTSTERPLDLNSLFYIVHPGGPSILRAVEERLRLKEEKLEASWGVLKEYGNMWSCSVLFILDEMRKPSMEEGKSTTGEGLKCGVLFAFGPGLTVETIVLRSFGL</sequence>
<proteinExistence type="predicted"/>
<reference evidence="2" key="1">
    <citation type="journal article" date="2023" name="G3 (Bethesda)">
        <title>Genome assembly and association tests identify interacting loci associated with vigor, precocity, and sex in interspecific pistachio rootstocks.</title>
        <authorList>
            <person name="Palmer W."/>
            <person name="Jacygrad E."/>
            <person name="Sagayaradj S."/>
            <person name="Cavanaugh K."/>
            <person name="Han R."/>
            <person name="Bertier L."/>
            <person name="Beede B."/>
            <person name="Kafkas S."/>
            <person name="Golino D."/>
            <person name="Preece J."/>
            <person name="Michelmore R."/>
        </authorList>
    </citation>
    <scope>NUCLEOTIDE SEQUENCE [LARGE SCALE GENOMIC DNA]</scope>
</reference>
<accession>A0ACC1B4U9</accession>
<organism evidence="1 2">
    <name type="scientific">Pistacia atlantica</name>
    <dbReference type="NCBI Taxonomy" id="434234"/>
    <lineage>
        <taxon>Eukaryota</taxon>
        <taxon>Viridiplantae</taxon>
        <taxon>Streptophyta</taxon>
        <taxon>Embryophyta</taxon>
        <taxon>Tracheophyta</taxon>
        <taxon>Spermatophyta</taxon>
        <taxon>Magnoliopsida</taxon>
        <taxon>eudicotyledons</taxon>
        <taxon>Gunneridae</taxon>
        <taxon>Pentapetalae</taxon>
        <taxon>rosids</taxon>
        <taxon>malvids</taxon>
        <taxon>Sapindales</taxon>
        <taxon>Anacardiaceae</taxon>
        <taxon>Pistacia</taxon>
    </lineage>
</organism>